<dbReference type="EMBL" id="AQGQ01000121">
    <property type="protein sequence ID" value="EOD54269.1"/>
    <property type="molecule type" value="Genomic_DNA"/>
</dbReference>
<dbReference type="Proteomes" id="UP000013526">
    <property type="component" value="Unassembled WGS sequence"/>
</dbReference>
<dbReference type="RefSeq" id="WP_005905624.1">
    <property type="nucleotide sequence ID" value="NZ_AQGQ01000121.1"/>
</dbReference>
<dbReference type="GO" id="GO:0012505">
    <property type="term" value="C:endomembrane system"/>
    <property type="evidence" value="ECO:0007669"/>
    <property type="project" value="UniProtKB-SubCell"/>
</dbReference>
<accession>R1H722</accession>
<evidence type="ECO:0000256" key="3">
    <source>
        <dbReference type="ARBA" id="ARBA00022989"/>
    </source>
</evidence>
<evidence type="ECO:0000259" key="5">
    <source>
        <dbReference type="Pfam" id="PF06803"/>
    </source>
</evidence>
<dbReference type="AlphaFoldDB" id="R1H722"/>
<dbReference type="Pfam" id="PF06803">
    <property type="entry name" value="DUF1232"/>
    <property type="match status" value="1"/>
</dbReference>
<feature type="domain" description="DUF1232" evidence="5">
    <location>
        <begin position="30"/>
        <end position="66"/>
    </location>
</feature>
<proteinExistence type="predicted"/>
<organism evidence="6 7">
    <name type="scientific">Aeromonas molluscorum 848</name>
    <dbReference type="NCBI Taxonomy" id="1268236"/>
    <lineage>
        <taxon>Bacteria</taxon>
        <taxon>Pseudomonadati</taxon>
        <taxon>Pseudomonadota</taxon>
        <taxon>Gammaproteobacteria</taxon>
        <taxon>Aeromonadales</taxon>
        <taxon>Aeromonadaceae</taxon>
        <taxon>Aeromonas</taxon>
    </lineage>
</organism>
<protein>
    <recommendedName>
        <fullName evidence="5">DUF1232 domain-containing protein</fullName>
    </recommendedName>
</protein>
<gene>
    <name evidence="6" type="ORF">G113_15271</name>
</gene>
<sequence length="93" mass="10527">MRPLRALFGIGPRLRRLYRGFRHPATPLWAKGLALLVFAYGLSPVDLVPDVIPVLGWVDDLTLFIWLIWGWESCLPAEVRRAISETNGEKKGT</sequence>
<evidence type="ECO:0000313" key="6">
    <source>
        <dbReference type="EMBL" id="EOD54269.1"/>
    </source>
</evidence>
<evidence type="ECO:0000256" key="4">
    <source>
        <dbReference type="ARBA" id="ARBA00023136"/>
    </source>
</evidence>
<keyword evidence="4" id="KW-0472">Membrane</keyword>
<dbReference type="PATRIC" id="fig|1268236.3.peg.2996"/>
<reference evidence="6 7" key="1">
    <citation type="journal article" date="2013" name="Genome Announc.">
        <title>Draft Genome Sequence of Aeromonas molluscorum Strain 848TT, Isolated from Bivalve Molluscs.</title>
        <authorList>
            <person name="Spataro N."/>
            <person name="Farfan M."/>
            <person name="Albarral V."/>
            <person name="Sanglas A."/>
            <person name="Loren J.G."/>
            <person name="Fuste M.C."/>
            <person name="Bosch E."/>
        </authorList>
    </citation>
    <scope>NUCLEOTIDE SEQUENCE [LARGE SCALE GENOMIC DNA]</scope>
    <source>
        <strain evidence="6 7">848</strain>
    </source>
</reference>
<evidence type="ECO:0000256" key="2">
    <source>
        <dbReference type="ARBA" id="ARBA00022692"/>
    </source>
</evidence>
<comment type="caution">
    <text evidence="6">The sequence shown here is derived from an EMBL/GenBank/DDBJ whole genome shotgun (WGS) entry which is preliminary data.</text>
</comment>
<name>R1H722_9GAMM</name>
<dbReference type="InterPro" id="IPR010652">
    <property type="entry name" value="DUF1232"/>
</dbReference>
<comment type="subcellular location">
    <subcellularLocation>
        <location evidence="1">Endomembrane system</location>
        <topology evidence="1">Multi-pass membrane protein</topology>
    </subcellularLocation>
</comment>
<evidence type="ECO:0000256" key="1">
    <source>
        <dbReference type="ARBA" id="ARBA00004127"/>
    </source>
</evidence>
<keyword evidence="7" id="KW-1185">Reference proteome</keyword>
<keyword evidence="2" id="KW-0812">Transmembrane</keyword>
<evidence type="ECO:0000313" key="7">
    <source>
        <dbReference type="Proteomes" id="UP000013526"/>
    </source>
</evidence>
<keyword evidence="3" id="KW-1133">Transmembrane helix</keyword>